<protein>
    <submittedName>
        <fullName evidence="2">Uncharacterized protein</fullName>
    </submittedName>
</protein>
<comment type="caution">
    <text evidence="2">The sequence shown here is derived from an EMBL/GenBank/DDBJ whole genome shotgun (WGS) entry which is preliminary data.</text>
</comment>
<feature type="region of interest" description="Disordered" evidence="1">
    <location>
        <begin position="95"/>
        <end position="130"/>
    </location>
</feature>
<sequence>MYVSRIQPSLPQVHFLDRDAGSQVPVNALYLRHHLSRCLLQAMGNGDVKDNIKLPDISEFLLDHDICSVRDIKQSSSIWRDTDIGRLVFTWLKGREPEDSDDDDGSDSDGSDSDSNEYYYDSDNSSSDYYQYEQLVCDGY</sequence>
<reference evidence="2" key="2">
    <citation type="submission" date="2021-10" db="EMBL/GenBank/DDBJ databases">
        <title>Phylogenomics reveals ancestral predisposition of the termite-cultivated fungus Termitomyces towards a domesticated lifestyle.</title>
        <authorList>
            <person name="Auxier B."/>
            <person name="Grum-Grzhimaylo A."/>
            <person name="Cardenas M.E."/>
            <person name="Lodge J.D."/>
            <person name="Laessoe T."/>
            <person name="Pedersen O."/>
            <person name="Smith M.E."/>
            <person name="Kuyper T.W."/>
            <person name="Franco-Molano E.A."/>
            <person name="Baroni T.J."/>
            <person name="Aanen D.K."/>
        </authorList>
    </citation>
    <scope>NUCLEOTIDE SEQUENCE</scope>
    <source>
        <strain evidence="2">AP01</strain>
        <tissue evidence="2">Mycelium</tissue>
    </source>
</reference>
<dbReference type="AlphaFoldDB" id="A0A9P7K845"/>
<accession>A0A9P7K845</accession>
<reference evidence="2" key="1">
    <citation type="submission" date="2020-07" db="EMBL/GenBank/DDBJ databases">
        <authorList>
            <person name="Nieuwenhuis M."/>
            <person name="Van De Peppel L.J.J."/>
        </authorList>
    </citation>
    <scope>NUCLEOTIDE SEQUENCE</scope>
    <source>
        <strain evidence="2">AP01</strain>
        <tissue evidence="2">Mycelium</tissue>
    </source>
</reference>
<evidence type="ECO:0000313" key="2">
    <source>
        <dbReference type="EMBL" id="KAG5641936.1"/>
    </source>
</evidence>
<organism evidence="2 3">
    <name type="scientific">Asterophora parasitica</name>
    <dbReference type="NCBI Taxonomy" id="117018"/>
    <lineage>
        <taxon>Eukaryota</taxon>
        <taxon>Fungi</taxon>
        <taxon>Dikarya</taxon>
        <taxon>Basidiomycota</taxon>
        <taxon>Agaricomycotina</taxon>
        <taxon>Agaricomycetes</taxon>
        <taxon>Agaricomycetidae</taxon>
        <taxon>Agaricales</taxon>
        <taxon>Tricholomatineae</taxon>
        <taxon>Lyophyllaceae</taxon>
        <taxon>Asterophora</taxon>
    </lineage>
</organism>
<feature type="compositionally biased region" description="Acidic residues" evidence="1">
    <location>
        <begin position="98"/>
        <end position="115"/>
    </location>
</feature>
<proteinExistence type="predicted"/>
<dbReference type="EMBL" id="JABCKV010000232">
    <property type="protein sequence ID" value="KAG5641936.1"/>
    <property type="molecule type" value="Genomic_DNA"/>
</dbReference>
<evidence type="ECO:0000256" key="1">
    <source>
        <dbReference type="SAM" id="MobiDB-lite"/>
    </source>
</evidence>
<keyword evidence="3" id="KW-1185">Reference proteome</keyword>
<gene>
    <name evidence="2" type="ORF">DXG03_003946</name>
</gene>
<dbReference type="Proteomes" id="UP000775547">
    <property type="component" value="Unassembled WGS sequence"/>
</dbReference>
<name>A0A9P7K845_9AGAR</name>
<feature type="compositionally biased region" description="Low complexity" evidence="1">
    <location>
        <begin position="116"/>
        <end position="130"/>
    </location>
</feature>
<evidence type="ECO:0000313" key="3">
    <source>
        <dbReference type="Proteomes" id="UP000775547"/>
    </source>
</evidence>